<dbReference type="Gene3D" id="4.10.410.20">
    <property type="match status" value="1"/>
</dbReference>
<reference evidence="2 3" key="1">
    <citation type="submission" date="2019-01" db="EMBL/GenBank/DDBJ databases">
        <title>A draft genome assembly of the solar-powered sea slug Elysia chlorotica.</title>
        <authorList>
            <person name="Cai H."/>
            <person name="Li Q."/>
            <person name="Fang X."/>
            <person name="Li J."/>
            <person name="Curtis N.E."/>
            <person name="Altenburger A."/>
            <person name="Shibata T."/>
            <person name="Feng M."/>
            <person name="Maeda T."/>
            <person name="Schwartz J.A."/>
            <person name="Shigenobu S."/>
            <person name="Lundholm N."/>
            <person name="Nishiyama T."/>
            <person name="Yang H."/>
            <person name="Hasebe M."/>
            <person name="Li S."/>
            <person name="Pierce S.K."/>
            <person name="Wang J."/>
        </authorList>
    </citation>
    <scope>NUCLEOTIDE SEQUENCE [LARGE SCALE GENOMIC DNA]</scope>
    <source>
        <strain evidence="2">EC2010</strain>
        <tissue evidence="2">Whole organism of an adult</tissue>
    </source>
</reference>
<comment type="caution">
    <text evidence="2">The sequence shown here is derived from an EMBL/GenBank/DDBJ whole genome shotgun (WGS) entry which is preliminary data.</text>
</comment>
<keyword evidence="1" id="KW-0732">Signal</keyword>
<accession>A0A433SQ86</accession>
<evidence type="ECO:0008006" key="4">
    <source>
        <dbReference type="Google" id="ProtNLM"/>
    </source>
</evidence>
<evidence type="ECO:0000313" key="3">
    <source>
        <dbReference type="Proteomes" id="UP000271974"/>
    </source>
</evidence>
<evidence type="ECO:0000313" key="2">
    <source>
        <dbReference type="EMBL" id="RUS71388.1"/>
    </source>
</evidence>
<organism evidence="2 3">
    <name type="scientific">Elysia chlorotica</name>
    <name type="common">Eastern emerald elysia</name>
    <name type="synonym">Sea slug</name>
    <dbReference type="NCBI Taxonomy" id="188477"/>
    <lineage>
        <taxon>Eukaryota</taxon>
        <taxon>Metazoa</taxon>
        <taxon>Spiralia</taxon>
        <taxon>Lophotrochozoa</taxon>
        <taxon>Mollusca</taxon>
        <taxon>Gastropoda</taxon>
        <taxon>Heterobranchia</taxon>
        <taxon>Euthyneura</taxon>
        <taxon>Panpulmonata</taxon>
        <taxon>Sacoglossa</taxon>
        <taxon>Placobranchoidea</taxon>
        <taxon>Plakobranchidae</taxon>
        <taxon>Elysia</taxon>
    </lineage>
</organism>
<dbReference type="Proteomes" id="UP000271974">
    <property type="component" value="Unassembled WGS sequence"/>
</dbReference>
<dbReference type="EMBL" id="RQTK01001221">
    <property type="protein sequence ID" value="RUS71388.1"/>
    <property type="molecule type" value="Genomic_DNA"/>
</dbReference>
<evidence type="ECO:0000256" key="1">
    <source>
        <dbReference type="SAM" id="SignalP"/>
    </source>
</evidence>
<proteinExistence type="predicted"/>
<keyword evidence="3" id="KW-1185">Reference proteome</keyword>
<feature type="chain" id="PRO_5019038010" description="SMB domain-containing protein" evidence="1">
    <location>
        <begin position="23"/>
        <end position="214"/>
    </location>
</feature>
<feature type="signal peptide" evidence="1">
    <location>
        <begin position="1"/>
        <end position="22"/>
    </location>
</feature>
<sequence length="214" mass="24342">MCLGKYFRHFLLLVALMVTTNCNRTDTEDTVIKKETILDDPIGAERNASLPLEPVELQSSFEAVPLEPDGLQLESSFQVVPEEPENITPITPEEVIIVEKPIEVTIVEQIPTQHRLEMPRLMTPLQEVGTPETPLVDKIIMIDSDVCGGYCHGSYPYNYRPPRWNMCQTCHCDAMCHFYRDCCPDVLLKQNVTYDETPRVVDCVVKKAVVYDPK</sequence>
<gene>
    <name evidence="2" type="ORF">EGW08_020843</name>
</gene>
<protein>
    <recommendedName>
        <fullName evidence="4">SMB domain-containing protein</fullName>
    </recommendedName>
</protein>
<name>A0A433SQ86_ELYCH</name>
<dbReference type="AlphaFoldDB" id="A0A433SQ86"/>